<gene>
    <name evidence="2" type="ORF">FK220_000540</name>
</gene>
<dbReference type="Gene3D" id="3.40.960.10">
    <property type="entry name" value="VSR Endonuclease"/>
    <property type="match status" value="1"/>
</dbReference>
<reference evidence="2" key="1">
    <citation type="submission" date="2019-07" db="EMBL/GenBank/DDBJ databases">
        <authorList>
            <person name="De-Chao Zhang Q."/>
        </authorList>
    </citation>
    <scope>NUCLEOTIDE SEQUENCE</scope>
    <source>
        <strain evidence="2">TP-CH-4</strain>
    </source>
</reference>
<accession>A0A967AUF9</accession>
<dbReference type="InterPro" id="IPR011335">
    <property type="entry name" value="Restrct_endonuc-II-like"/>
</dbReference>
<keyword evidence="2" id="KW-0540">Nuclease</keyword>
<dbReference type="Proteomes" id="UP000707206">
    <property type="component" value="Unassembled WGS sequence"/>
</dbReference>
<organism evidence="2 3">
    <name type="scientific">Pelagihabitans pacificus</name>
    <dbReference type="NCBI Taxonomy" id="2696054"/>
    <lineage>
        <taxon>Bacteria</taxon>
        <taxon>Pseudomonadati</taxon>
        <taxon>Bacteroidota</taxon>
        <taxon>Flavobacteriia</taxon>
        <taxon>Flavobacteriales</taxon>
        <taxon>Flavobacteriaceae</taxon>
        <taxon>Pelagihabitans</taxon>
    </lineage>
</organism>
<dbReference type="AlphaFoldDB" id="A0A967AUF9"/>
<evidence type="ECO:0000313" key="2">
    <source>
        <dbReference type="EMBL" id="NHF57807.1"/>
    </source>
</evidence>
<dbReference type="EMBL" id="VIKU02000001">
    <property type="protein sequence ID" value="NHF57807.1"/>
    <property type="molecule type" value="Genomic_DNA"/>
</dbReference>
<keyword evidence="3" id="KW-1185">Reference proteome</keyword>
<protein>
    <submittedName>
        <fullName evidence="2">Endonuclease domain-containing protein</fullName>
    </submittedName>
</protein>
<proteinExistence type="predicted"/>
<dbReference type="PANTHER" id="PTHR38590:SF1">
    <property type="entry name" value="BLL0828 PROTEIN"/>
    <property type="match status" value="1"/>
</dbReference>
<dbReference type="SUPFAM" id="SSF52980">
    <property type="entry name" value="Restriction endonuclease-like"/>
    <property type="match status" value="1"/>
</dbReference>
<comment type="caution">
    <text evidence="2">The sequence shown here is derived from an EMBL/GenBank/DDBJ whole genome shotgun (WGS) entry which is preliminary data.</text>
</comment>
<reference evidence="2" key="2">
    <citation type="submission" date="2020-03" db="EMBL/GenBank/DDBJ databases">
        <title>Flavobacteriaceae bacterium strain TP-CH-4, a member of the family Flavobacteriaceae isolated from a deep-sea seamount.</title>
        <authorList>
            <person name="Zhang D.-C."/>
        </authorList>
    </citation>
    <scope>NUCLEOTIDE SEQUENCE</scope>
    <source>
        <strain evidence="2">TP-CH-4</strain>
    </source>
</reference>
<dbReference type="GO" id="GO:0004519">
    <property type="term" value="F:endonuclease activity"/>
    <property type="evidence" value="ECO:0007669"/>
    <property type="project" value="UniProtKB-KW"/>
</dbReference>
<feature type="domain" description="DUF559" evidence="1">
    <location>
        <begin position="11"/>
        <end position="115"/>
    </location>
</feature>
<sequence>MHDGAPPQIFKNAAKLRQRMTEPEKILWEALKTKPFGFKFRRQHPINYYILDFYCHQKRLSIEVDGGYHLAKKQKERDKRKIDYLNSVDIREIRFSNEEVLHQRDSILQKIKLALETELETDS</sequence>
<keyword evidence="2" id="KW-0378">Hydrolase</keyword>
<dbReference type="CDD" id="cd01038">
    <property type="entry name" value="Endonuclease_DUF559"/>
    <property type="match status" value="1"/>
</dbReference>
<name>A0A967AUF9_9FLAO</name>
<dbReference type="InterPro" id="IPR007569">
    <property type="entry name" value="DUF559"/>
</dbReference>
<keyword evidence="2" id="KW-0255">Endonuclease</keyword>
<dbReference type="InterPro" id="IPR047216">
    <property type="entry name" value="Endonuclease_DUF559_bact"/>
</dbReference>
<evidence type="ECO:0000259" key="1">
    <source>
        <dbReference type="Pfam" id="PF04480"/>
    </source>
</evidence>
<dbReference type="PANTHER" id="PTHR38590">
    <property type="entry name" value="BLL0828 PROTEIN"/>
    <property type="match status" value="1"/>
</dbReference>
<evidence type="ECO:0000313" key="3">
    <source>
        <dbReference type="Proteomes" id="UP000707206"/>
    </source>
</evidence>
<dbReference type="Pfam" id="PF04480">
    <property type="entry name" value="DUF559"/>
    <property type="match status" value="1"/>
</dbReference>